<organism evidence="2 3">
    <name type="scientific">Salipiger marinus</name>
    <dbReference type="NCBI Taxonomy" id="555512"/>
    <lineage>
        <taxon>Bacteria</taxon>
        <taxon>Pseudomonadati</taxon>
        <taxon>Pseudomonadota</taxon>
        <taxon>Alphaproteobacteria</taxon>
        <taxon>Rhodobacterales</taxon>
        <taxon>Roseobacteraceae</taxon>
        <taxon>Salipiger</taxon>
    </lineage>
</organism>
<dbReference type="EMBL" id="FNEJ01000006">
    <property type="protein sequence ID" value="SDI53955.1"/>
    <property type="molecule type" value="Genomic_DNA"/>
</dbReference>
<feature type="chain" id="PRO_5011615046" description="Lipoprotein" evidence="1">
    <location>
        <begin position="18"/>
        <end position="97"/>
    </location>
</feature>
<evidence type="ECO:0008006" key="4">
    <source>
        <dbReference type="Google" id="ProtNLM"/>
    </source>
</evidence>
<reference evidence="3" key="1">
    <citation type="submission" date="2016-10" db="EMBL/GenBank/DDBJ databases">
        <authorList>
            <person name="Varghese N."/>
            <person name="Submissions S."/>
        </authorList>
    </citation>
    <scope>NUCLEOTIDE SEQUENCE [LARGE SCALE GENOMIC DNA]</scope>
    <source>
        <strain evidence="3">DSM 26424</strain>
    </source>
</reference>
<dbReference type="AlphaFoldDB" id="A0A1G8LE73"/>
<proteinExistence type="predicted"/>
<accession>A0A1G8LE73</accession>
<feature type="signal peptide" evidence="1">
    <location>
        <begin position="1"/>
        <end position="17"/>
    </location>
</feature>
<protein>
    <recommendedName>
        <fullName evidence="4">Lipoprotein</fullName>
    </recommendedName>
</protein>
<sequence length="97" mass="9630">MALGGLGLAICAAPALAQTPACAPRDQVVDQLARRYGEVPQSIGLGSDNAVMEVFASAETGTWTITVTTPAGLTCLLASGQAFEAAAALLTPPGSDA</sequence>
<dbReference type="Proteomes" id="UP000199093">
    <property type="component" value="Unassembled WGS sequence"/>
</dbReference>
<evidence type="ECO:0000313" key="2">
    <source>
        <dbReference type="EMBL" id="SDI53955.1"/>
    </source>
</evidence>
<evidence type="ECO:0000256" key="1">
    <source>
        <dbReference type="SAM" id="SignalP"/>
    </source>
</evidence>
<gene>
    <name evidence="2" type="ORF">SAMN04487993_1006109</name>
</gene>
<evidence type="ECO:0000313" key="3">
    <source>
        <dbReference type="Proteomes" id="UP000199093"/>
    </source>
</evidence>
<keyword evidence="3" id="KW-1185">Reference proteome</keyword>
<dbReference type="STRING" id="555512.SAMN04487993_1006109"/>
<name>A0A1G8LE73_9RHOB</name>
<keyword evidence="1" id="KW-0732">Signal</keyword>